<feature type="compositionally biased region" description="Basic residues" evidence="1">
    <location>
        <begin position="42"/>
        <end position="53"/>
    </location>
</feature>
<dbReference type="STRING" id="1962155.B1813_05930"/>
<organism evidence="2 3">
    <name type="scientific">Saccharomonospora piscinae</name>
    <dbReference type="NCBI Taxonomy" id="687388"/>
    <lineage>
        <taxon>Bacteria</taxon>
        <taxon>Bacillati</taxon>
        <taxon>Actinomycetota</taxon>
        <taxon>Actinomycetes</taxon>
        <taxon>Pseudonocardiales</taxon>
        <taxon>Pseudonocardiaceae</taxon>
        <taxon>Saccharomonospora</taxon>
    </lineage>
</organism>
<accession>A0A1V9AAE5</accession>
<evidence type="ECO:0000313" key="3">
    <source>
        <dbReference type="Proteomes" id="UP000192591"/>
    </source>
</evidence>
<dbReference type="AlphaFoldDB" id="A0A1V9AAE5"/>
<keyword evidence="3" id="KW-1185">Reference proteome</keyword>
<protein>
    <submittedName>
        <fullName evidence="2">Uncharacterized protein</fullName>
    </submittedName>
</protein>
<feature type="compositionally biased region" description="Basic and acidic residues" evidence="1">
    <location>
        <begin position="54"/>
        <end position="65"/>
    </location>
</feature>
<evidence type="ECO:0000313" key="2">
    <source>
        <dbReference type="EMBL" id="OQO94041.1"/>
    </source>
</evidence>
<sequence length="65" mass="7237">MVGASWTVDSAWGEAAYREAELRRAARGGVVPWPGTRETRPRGGRGRARRRSRAERSPDEMRLAG</sequence>
<reference evidence="2 3" key="1">
    <citation type="submission" date="2017-02" db="EMBL/GenBank/DDBJ databases">
        <title>Draft genome of Saccharomonospora sp. 154.</title>
        <authorList>
            <person name="Alonso-Carmona G.S."/>
            <person name="De La Haba R."/>
            <person name="Vera-Gargallo B."/>
            <person name="Sandoval-Trujillo A.H."/>
            <person name="Ramirez-Duran N."/>
            <person name="Ventosa A."/>
        </authorList>
    </citation>
    <scope>NUCLEOTIDE SEQUENCE [LARGE SCALE GENOMIC DNA]</scope>
    <source>
        <strain evidence="2 3">LRS4.154</strain>
    </source>
</reference>
<gene>
    <name evidence="2" type="ORF">B1813_05930</name>
</gene>
<proteinExistence type="predicted"/>
<dbReference type="Proteomes" id="UP000192591">
    <property type="component" value="Unassembled WGS sequence"/>
</dbReference>
<evidence type="ECO:0000256" key="1">
    <source>
        <dbReference type="SAM" id="MobiDB-lite"/>
    </source>
</evidence>
<comment type="caution">
    <text evidence="2">The sequence shown here is derived from an EMBL/GenBank/DDBJ whole genome shotgun (WGS) entry which is preliminary data.</text>
</comment>
<feature type="region of interest" description="Disordered" evidence="1">
    <location>
        <begin position="30"/>
        <end position="65"/>
    </location>
</feature>
<dbReference type="RefSeq" id="WP_081190941.1">
    <property type="nucleotide sequence ID" value="NZ_MWIH01000003.1"/>
</dbReference>
<dbReference type="EMBL" id="MWIH01000003">
    <property type="protein sequence ID" value="OQO94041.1"/>
    <property type="molecule type" value="Genomic_DNA"/>
</dbReference>
<name>A0A1V9AAE5_SACPI</name>